<organism evidence="1 2">
    <name type="scientific">Gordonia rubripertincta</name>
    <name type="common">Rhodococcus corallinus</name>
    <dbReference type="NCBI Taxonomy" id="36822"/>
    <lineage>
        <taxon>Bacteria</taxon>
        <taxon>Bacillati</taxon>
        <taxon>Actinomycetota</taxon>
        <taxon>Actinomycetes</taxon>
        <taxon>Mycobacteriales</taxon>
        <taxon>Gordoniaceae</taxon>
        <taxon>Gordonia</taxon>
    </lineage>
</organism>
<sequence>MADSVENIVPVWTLATQDVTVPTIMADLSMTPERLNELRTVLAAMADSPVATLEAHPLPPKVDRSLGIHLDSASPLATHLTQLIGQTSKASSATADIGGEVLYKMVVPAKVAAKVGAGIVNPMASKTVAGGVHSALLGPSGIAAQATFVPVAGQAAAAGAAGGSAATAGVAVAGAGALTVAAPLVFMAVAVGVSAHADHRRQQALEKITVLLEKLHDDALQHERSVLNGCRDAIDKATGILLDQGRVGVSIGLDSAVHAISIGLADAEARLKNWEKGLAGLQNGRAELNPLRKAFSGIDEEGGEFRAHLELAELAIALKRRVIVLQAVEHAQADLGNPFNNFVRSLASDQKRVNELESRIAAVLTGLSQLKLDRSHGVRDFMFTAGDVDALLRASFLVRDLEPAVTAASLQTDVAIEIVRELDGSVVVFPALAA</sequence>
<comment type="caution">
    <text evidence="1">The sequence shown here is derived from an EMBL/GenBank/DDBJ whole genome shotgun (WGS) entry which is preliminary data.</text>
</comment>
<evidence type="ECO:0000313" key="2">
    <source>
        <dbReference type="Proteomes" id="UP001067235"/>
    </source>
</evidence>
<dbReference type="RefSeq" id="WP_301573033.1">
    <property type="nucleotide sequence ID" value="NZ_JAPWIE010000006.1"/>
</dbReference>
<name>A0ABT4N2T2_GORRU</name>
<protein>
    <submittedName>
        <fullName evidence="1">Uncharacterized protein</fullName>
    </submittedName>
</protein>
<evidence type="ECO:0000313" key="1">
    <source>
        <dbReference type="EMBL" id="MCZ4552247.1"/>
    </source>
</evidence>
<keyword evidence="2" id="KW-1185">Reference proteome</keyword>
<accession>A0ABT4N2T2</accession>
<reference evidence="1" key="1">
    <citation type="submission" date="2022-12" db="EMBL/GenBank/DDBJ databases">
        <authorList>
            <person name="Krivoruchko A.V."/>
            <person name="Elkin A."/>
        </authorList>
    </citation>
    <scope>NUCLEOTIDE SEQUENCE</scope>
    <source>
        <strain evidence="1">IEGM 1388</strain>
    </source>
</reference>
<dbReference type="EMBL" id="JAPWIE010000006">
    <property type="protein sequence ID" value="MCZ4552247.1"/>
    <property type="molecule type" value="Genomic_DNA"/>
</dbReference>
<dbReference type="Proteomes" id="UP001067235">
    <property type="component" value="Unassembled WGS sequence"/>
</dbReference>
<proteinExistence type="predicted"/>
<gene>
    <name evidence="1" type="ORF">O4213_19795</name>
</gene>